<protein>
    <submittedName>
        <fullName evidence="1">Uncharacterized protein</fullName>
    </submittedName>
</protein>
<keyword evidence="2" id="KW-1185">Reference proteome</keyword>
<dbReference type="EMBL" id="CP107551">
    <property type="protein sequence ID" value="UYP17740.1"/>
    <property type="molecule type" value="Genomic_DNA"/>
</dbReference>
<reference evidence="1" key="1">
    <citation type="submission" date="2022-10" db="EMBL/GenBank/DDBJ databases">
        <title>Rhodococcus ferula Z13 complete genome.</title>
        <authorList>
            <person name="Long X."/>
            <person name="Zang M."/>
        </authorList>
    </citation>
    <scope>NUCLEOTIDE SEQUENCE</scope>
    <source>
        <strain evidence="1">Z13</strain>
    </source>
</reference>
<gene>
    <name evidence="1" type="ORF">OED52_13770</name>
</gene>
<evidence type="ECO:0000313" key="2">
    <source>
        <dbReference type="Proteomes" id="UP001156484"/>
    </source>
</evidence>
<dbReference type="Proteomes" id="UP001156484">
    <property type="component" value="Chromosome"/>
</dbReference>
<sequence>MSKLHTHAQLLNWTAHLMGKTWLADTNWCEFINTHSTQQPQDPEAD</sequence>
<name>A0ACD4DCQ1_9NOCA</name>
<proteinExistence type="predicted"/>
<accession>A0ACD4DCQ1</accession>
<evidence type="ECO:0000313" key="1">
    <source>
        <dbReference type="EMBL" id="UYP17740.1"/>
    </source>
</evidence>
<organism evidence="1 2">
    <name type="scientific">Rhodococcus sacchari</name>
    <dbReference type="NCBI Taxonomy" id="2962047"/>
    <lineage>
        <taxon>Bacteria</taxon>
        <taxon>Bacillati</taxon>
        <taxon>Actinomycetota</taxon>
        <taxon>Actinomycetes</taxon>
        <taxon>Mycobacteriales</taxon>
        <taxon>Nocardiaceae</taxon>
        <taxon>Rhodococcus</taxon>
    </lineage>
</organism>